<evidence type="ECO:0000313" key="1">
    <source>
        <dbReference type="EMBL" id="SDL77326.1"/>
    </source>
</evidence>
<organism evidence="1 2">
    <name type="scientific">Paracoccus chinensis</name>
    <dbReference type="NCBI Taxonomy" id="525640"/>
    <lineage>
        <taxon>Bacteria</taxon>
        <taxon>Pseudomonadati</taxon>
        <taxon>Pseudomonadota</taxon>
        <taxon>Alphaproteobacteria</taxon>
        <taxon>Rhodobacterales</taxon>
        <taxon>Paracoccaceae</taxon>
        <taxon>Paracoccus</taxon>
    </lineage>
</organism>
<dbReference type="Proteomes" id="UP000199555">
    <property type="component" value="Unassembled WGS sequence"/>
</dbReference>
<keyword evidence="2" id="KW-1185">Reference proteome</keyword>
<accession>A0A1G9MSP7</accession>
<evidence type="ECO:0000313" key="2">
    <source>
        <dbReference type="Proteomes" id="UP000199555"/>
    </source>
</evidence>
<name>A0A1G9MSP7_9RHOB</name>
<dbReference type="AlphaFoldDB" id="A0A1G9MSP7"/>
<sequence length="129" mass="14546">MAGISVPHLGLDGLPPEVRAYRDGIEIYHVRYTRVTSGDDNGSVQDDTVEGRYDREGNFSWVNSSFIEGPSWLSQIPGATRRTIIDDETPAYRGPQIIGHENSARGRLRGIAMRYRDHEGTPHFQWVGY</sequence>
<protein>
    <submittedName>
        <fullName evidence="1">Uncharacterized protein</fullName>
    </submittedName>
</protein>
<dbReference type="EMBL" id="FNGE01000023">
    <property type="protein sequence ID" value="SDL77326.1"/>
    <property type="molecule type" value="Genomic_DNA"/>
</dbReference>
<reference evidence="2" key="1">
    <citation type="submission" date="2016-10" db="EMBL/GenBank/DDBJ databases">
        <authorList>
            <person name="Varghese N."/>
            <person name="Submissions S."/>
        </authorList>
    </citation>
    <scope>NUCLEOTIDE SEQUENCE [LARGE SCALE GENOMIC DNA]</scope>
    <source>
        <strain evidence="2">CGMCC 1.7655</strain>
    </source>
</reference>
<gene>
    <name evidence="1" type="ORF">SAMN04487971_12329</name>
</gene>
<proteinExistence type="predicted"/>